<keyword evidence="4 8" id="KW-0805">Transcription regulation</keyword>
<comment type="caution">
    <text evidence="10">The sequence shown here is derived from an EMBL/GenBank/DDBJ whole genome shotgun (WGS) entry which is preliminary data.</text>
</comment>
<dbReference type="EMBL" id="CAJFDH010000002">
    <property type="protein sequence ID" value="CAD5209422.1"/>
    <property type="molecule type" value="Genomic_DNA"/>
</dbReference>
<comment type="function">
    <text evidence="8">Component of the Mediator complex, a coactivator involved in the regulated transcription of nearly all RNA polymerase II-dependent genes. Mediator functions as a bridge to convey information from gene-specific regulatory proteins to the basal RNA polymerase II transcription machinery. Mediator is recruited to promoters by direct interactions with regulatory proteins and serves as a scaffold for the assembly of a functional preinitiation complex with RNA polymerase II and the general transcription factors.</text>
</comment>
<evidence type="ECO:0000313" key="11">
    <source>
        <dbReference type="Proteomes" id="UP000614601"/>
    </source>
</evidence>
<dbReference type="GO" id="GO:0003712">
    <property type="term" value="F:transcription coregulator activity"/>
    <property type="evidence" value="ECO:0007669"/>
    <property type="project" value="InterPro"/>
</dbReference>
<feature type="region of interest" description="Disordered" evidence="9">
    <location>
        <begin position="1"/>
        <end position="20"/>
    </location>
</feature>
<keyword evidence="6 8" id="KW-0539">Nucleus</keyword>
<evidence type="ECO:0000256" key="9">
    <source>
        <dbReference type="SAM" id="MobiDB-lite"/>
    </source>
</evidence>
<keyword evidence="8" id="KW-0010">Activator</keyword>
<evidence type="ECO:0000256" key="5">
    <source>
        <dbReference type="ARBA" id="ARBA00023163"/>
    </source>
</evidence>
<comment type="subcellular location">
    <subcellularLocation>
        <location evidence="1 8">Nucleus</location>
    </subcellularLocation>
</comment>
<dbReference type="InterPro" id="IPR019258">
    <property type="entry name" value="Mediator_Med4"/>
</dbReference>
<keyword evidence="11" id="KW-1185">Reference proteome</keyword>
<dbReference type="GO" id="GO:0016592">
    <property type="term" value="C:mediator complex"/>
    <property type="evidence" value="ECO:0007669"/>
    <property type="project" value="InterPro"/>
</dbReference>
<dbReference type="PANTHER" id="PTHR13208:SF2">
    <property type="entry name" value="MEDIATOR OF RNA POLYMERASE II TRANSCRIPTION SUBUNIT 4"/>
    <property type="match status" value="1"/>
</dbReference>
<dbReference type="GO" id="GO:0006357">
    <property type="term" value="P:regulation of transcription by RNA polymerase II"/>
    <property type="evidence" value="ECO:0007669"/>
    <property type="project" value="InterPro"/>
</dbReference>
<evidence type="ECO:0000313" key="10">
    <source>
        <dbReference type="EMBL" id="CAD5209422.1"/>
    </source>
</evidence>
<name>A0A811K1S2_9BILA</name>
<dbReference type="GO" id="GO:0070847">
    <property type="term" value="C:core mediator complex"/>
    <property type="evidence" value="ECO:0007669"/>
    <property type="project" value="TreeGrafter"/>
</dbReference>
<dbReference type="EMBL" id="CAJFCW020000002">
    <property type="protein sequence ID" value="CAG9089275.1"/>
    <property type="molecule type" value="Genomic_DNA"/>
</dbReference>
<proteinExistence type="inferred from homology"/>
<dbReference type="OrthoDB" id="1929813at2759"/>
<comment type="similarity">
    <text evidence="2 8">Belongs to the Mediator complex subunit 4 family.</text>
</comment>
<dbReference type="Proteomes" id="UP000614601">
    <property type="component" value="Unassembled WGS sequence"/>
</dbReference>
<feature type="compositionally biased region" description="Polar residues" evidence="9">
    <location>
        <begin position="1"/>
        <end position="18"/>
    </location>
</feature>
<gene>
    <name evidence="8" type="primary">MED4</name>
    <name evidence="10" type="ORF">BOKJ2_LOCUS2672</name>
</gene>
<dbReference type="AlphaFoldDB" id="A0A811K1S2"/>
<evidence type="ECO:0000256" key="2">
    <source>
        <dbReference type="ARBA" id="ARBA00009626"/>
    </source>
</evidence>
<evidence type="ECO:0000256" key="1">
    <source>
        <dbReference type="ARBA" id="ARBA00004123"/>
    </source>
</evidence>
<comment type="subunit">
    <text evidence="8">Component of the Mediator complex.</text>
</comment>
<evidence type="ECO:0000256" key="7">
    <source>
        <dbReference type="ARBA" id="ARBA00031257"/>
    </source>
</evidence>
<organism evidence="10 11">
    <name type="scientific">Bursaphelenchus okinawaensis</name>
    <dbReference type="NCBI Taxonomy" id="465554"/>
    <lineage>
        <taxon>Eukaryota</taxon>
        <taxon>Metazoa</taxon>
        <taxon>Ecdysozoa</taxon>
        <taxon>Nematoda</taxon>
        <taxon>Chromadorea</taxon>
        <taxon>Rhabditida</taxon>
        <taxon>Tylenchina</taxon>
        <taxon>Tylenchomorpha</taxon>
        <taxon>Aphelenchoidea</taxon>
        <taxon>Aphelenchoididae</taxon>
        <taxon>Bursaphelenchus</taxon>
    </lineage>
</organism>
<evidence type="ECO:0000256" key="3">
    <source>
        <dbReference type="ARBA" id="ARBA00020629"/>
    </source>
</evidence>
<dbReference type="Proteomes" id="UP000783686">
    <property type="component" value="Unassembled WGS sequence"/>
</dbReference>
<evidence type="ECO:0000256" key="6">
    <source>
        <dbReference type="ARBA" id="ARBA00023242"/>
    </source>
</evidence>
<protein>
    <recommendedName>
        <fullName evidence="3 8">Mediator of RNA polymerase II transcription subunit 4</fullName>
    </recommendedName>
    <alternativeName>
        <fullName evidence="7 8">Mediator complex subunit 4</fullName>
    </alternativeName>
</protein>
<sequence>MSEEQPANNNAEASTSTDLPEDNLLYVMDGTSLKEKLRETISQLEAGIKKSLKAIFQPDVPQDDRPKIFNEGNEAYIVSRIRLERQLDFVAPHQEREADKRLLKAHIDDRDLTISIFSKKLEKIENVLLETGLQVNKRLNIAETARNNLVDMNSVIRASFFMSRGYSVSAPFNWNQGDPSRPFPTEADFASSQLMQAQQLKQKIRINPPPELTLRRLLQRSPNRLLSDLLGHR</sequence>
<reference evidence="10" key="1">
    <citation type="submission" date="2020-09" db="EMBL/GenBank/DDBJ databases">
        <authorList>
            <person name="Kikuchi T."/>
        </authorList>
    </citation>
    <scope>NUCLEOTIDE SEQUENCE</scope>
    <source>
        <strain evidence="10">SH1</strain>
    </source>
</reference>
<dbReference type="PANTHER" id="PTHR13208">
    <property type="entry name" value="MEDIATOR OF RNA POLYMERASE II TRANSCRIPTION SUBUNIT 4"/>
    <property type="match status" value="1"/>
</dbReference>
<dbReference type="Pfam" id="PF10018">
    <property type="entry name" value="Med4"/>
    <property type="match status" value="1"/>
</dbReference>
<accession>A0A811K1S2</accession>
<evidence type="ECO:0000256" key="4">
    <source>
        <dbReference type="ARBA" id="ARBA00023015"/>
    </source>
</evidence>
<keyword evidence="5 8" id="KW-0804">Transcription</keyword>
<evidence type="ECO:0000256" key="8">
    <source>
        <dbReference type="RuleBase" id="RU364141"/>
    </source>
</evidence>